<sequence length="590" mass="63109">MTPVVDGESNNRIGQCLAGALLVGGITLAALVQAQTQTGTQATAQGTAQGATQASTQGTAQTNAQAQASTATKQAATDAATQATAQANPAAASPPPTFDVNEFIVRGNTTLPSIEIEKAVYPFEGPGKTLTDVNAARDALQKVYQDNGYQSVVVELPAQQVKGGVILLQVVEAKVGRLRVEGSKYNSPQEIRDAVPALAEGTVPDFNAAQQQLTDLNKSQDRQVIPVLKAGALPQTVDVDLKVDDHNPLHGSIELNNDHSPDTSELRTVAALSYSNLWQLGHVISGSFLLAPQHPQDAKVYTFSYLAPLQGTHWTLLATAYHSDSNVASLGNTTVLGKGTSFGLQAIYALPSTDRYSETASVEIDHKHFDENDIFAGTTSQAPITYVPVTFAYNGQLNLKNSQTAFSVSLVTNLRGASSSADDFDNKRFDATADFIYGKFDVNHTQNLPRDMQLNAHVSGQISNSPLVSSEQFAAGGINTVRGYLSAEDTADSGVIGSLELRSPSVAKYFNGSIVNEWRFHAFVDSAHLWLLSPLPEQQSSFNMLSVGIGTRLQLLKYASADIEMAFPMKSATFTKAYSPHFDFYVRASF</sequence>
<dbReference type="Gene3D" id="2.40.160.50">
    <property type="entry name" value="membrane protein fhac: a member of the omp85/tpsb transporter family"/>
    <property type="match status" value="1"/>
</dbReference>
<evidence type="ECO:0000256" key="2">
    <source>
        <dbReference type="ARBA" id="ARBA00022692"/>
    </source>
</evidence>
<keyword evidence="8" id="KW-1185">Reference proteome</keyword>
<keyword evidence="3" id="KW-0998">Cell outer membrane</keyword>
<dbReference type="Pfam" id="PF03865">
    <property type="entry name" value="ShlB"/>
    <property type="match status" value="1"/>
</dbReference>
<proteinExistence type="predicted"/>
<dbReference type="PANTHER" id="PTHR34597">
    <property type="entry name" value="SLR1661 PROTEIN"/>
    <property type="match status" value="1"/>
</dbReference>
<organism evidence="7 8">
    <name type="scientific">Paraburkholderia edwinii</name>
    <dbReference type="NCBI Taxonomy" id="2861782"/>
    <lineage>
        <taxon>Bacteria</taxon>
        <taxon>Pseudomonadati</taxon>
        <taxon>Pseudomonadota</taxon>
        <taxon>Betaproteobacteria</taxon>
        <taxon>Burkholderiales</taxon>
        <taxon>Burkholderiaceae</taxon>
        <taxon>Paraburkholderia</taxon>
    </lineage>
</organism>
<dbReference type="InterPro" id="IPR051544">
    <property type="entry name" value="TPS_OM_transporter"/>
</dbReference>
<dbReference type="Pfam" id="PF08479">
    <property type="entry name" value="POTRA_2"/>
    <property type="match status" value="1"/>
</dbReference>
<evidence type="ECO:0000313" key="7">
    <source>
        <dbReference type="EMBL" id="QYD72430.1"/>
    </source>
</evidence>
<dbReference type="InterPro" id="IPR005565">
    <property type="entry name" value="Hemolysn_activator_HlyB_C"/>
</dbReference>
<evidence type="ECO:0000256" key="3">
    <source>
        <dbReference type="ARBA" id="ARBA00023237"/>
    </source>
</evidence>
<reference evidence="7 8" key="1">
    <citation type="submission" date="2021-07" db="EMBL/GenBank/DDBJ databases">
        <title>Paraburkholderia edwinii protects Aspergillus sp. from phenazines by acting as a toxin sponge.</title>
        <authorList>
            <person name="Dahlstrom K.M."/>
            <person name="Newman D.K."/>
        </authorList>
    </citation>
    <scope>NUCLEOTIDE SEQUENCE [LARGE SCALE GENOMIC DNA]</scope>
    <source>
        <strain evidence="7 8">Pe01</strain>
    </source>
</reference>
<dbReference type="Gene3D" id="3.10.20.310">
    <property type="entry name" value="membrane protein fhac"/>
    <property type="match status" value="1"/>
</dbReference>
<evidence type="ECO:0000256" key="4">
    <source>
        <dbReference type="SAM" id="MobiDB-lite"/>
    </source>
</evidence>
<gene>
    <name evidence="7" type="ORF">KZJ38_22125</name>
</gene>
<dbReference type="EMBL" id="CP080096">
    <property type="protein sequence ID" value="QYD72430.1"/>
    <property type="molecule type" value="Genomic_DNA"/>
</dbReference>
<keyword evidence="2" id="KW-0812">Transmembrane</keyword>
<dbReference type="RefSeq" id="WP_219801853.1">
    <property type="nucleotide sequence ID" value="NZ_CP080096.1"/>
</dbReference>
<evidence type="ECO:0000259" key="6">
    <source>
        <dbReference type="Pfam" id="PF08479"/>
    </source>
</evidence>
<feature type="domain" description="Haemolysin activator HlyB C-terminal" evidence="5">
    <location>
        <begin position="238"/>
        <end position="551"/>
    </location>
</feature>
<accession>A0ABX8UZZ4</accession>
<evidence type="ECO:0000313" key="8">
    <source>
        <dbReference type="Proteomes" id="UP000826462"/>
    </source>
</evidence>
<keyword evidence="1" id="KW-1134">Transmembrane beta strand</keyword>
<name>A0ABX8UZZ4_9BURK</name>
<feature type="compositionally biased region" description="Low complexity" evidence="4">
    <location>
        <begin position="64"/>
        <end position="91"/>
    </location>
</feature>
<dbReference type="Proteomes" id="UP000826462">
    <property type="component" value="Chromosome 2"/>
</dbReference>
<evidence type="ECO:0000259" key="5">
    <source>
        <dbReference type="Pfam" id="PF03865"/>
    </source>
</evidence>
<dbReference type="PANTHER" id="PTHR34597:SF6">
    <property type="entry name" value="BLR6126 PROTEIN"/>
    <property type="match status" value="1"/>
</dbReference>
<protein>
    <submittedName>
        <fullName evidence="7">BamA/TamA family outer membrane protein</fullName>
    </submittedName>
</protein>
<feature type="region of interest" description="Disordered" evidence="4">
    <location>
        <begin position="64"/>
        <end position="98"/>
    </location>
</feature>
<evidence type="ECO:0000256" key="1">
    <source>
        <dbReference type="ARBA" id="ARBA00022452"/>
    </source>
</evidence>
<dbReference type="InterPro" id="IPR013686">
    <property type="entry name" value="Polypept-transport_assoc_ShlB"/>
</dbReference>
<keyword evidence="1" id="KW-0472">Membrane</keyword>
<feature type="domain" description="Polypeptide-transport-associated ShlB-type" evidence="6">
    <location>
        <begin position="98"/>
        <end position="172"/>
    </location>
</feature>